<name>A0A5K7ZYS9_9BACT</name>
<gene>
    <name evidence="1" type="ORF">DSCO28_59930</name>
</gene>
<dbReference type="AlphaFoldDB" id="A0A5K7ZYS9"/>
<reference evidence="1 2" key="1">
    <citation type="submission" date="2019-11" db="EMBL/GenBank/DDBJ databases">
        <title>Comparative genomics of hydrocarbon-degrading Desulfosarcina strains.</title>
        <authorList>
            <person name="Watanabe M."/>
            <person name="Kojima H."/>
            <person name="Fukui M."/>
        </authorList>
    </citation>
    <scope>NUCLEOTIDE SEQUENCE [LARGE SCALE GENOMIC DNA]</scope>
    <source>
        <strain evidence="1 2">28bB2T</strain>
    </source>
</reference>
<sequence>MFDSGEIAETMRKVGFSSVESEIVDTSMMPMWTSPKNKKVDKLARNLTLDNSNYFSYGLWCAK</sequence>
<accession>A0A5K7ZYS9</accession>
<dbReference type="Proteomes" id="UP000425960">
    <property type="component" value="Chromosome"/>
</dbReference>
<dbReference type="EMBL" id="AP021876">
    <property type="protein sequence ID" value="BBO85427.1"/>
    <property type="molecule type" value="Genomic_DNA"/>
</dbReference>
<protein>
    <submittedName>
        <fullName evidence="1">Uncharacterized protein</fullName>
    </submittedName>
</protein>
<evidence type="ECO:0000313" key="2">
    <source>
        <dbReference type="Proteomes" id="UP000425960"/>
    </source>
</evidence>
<dbReference type="KEGG" id="dov:DSCO28_59930"/>
<organism evidence="1 2">
    <name type="scientific">Desulfosarcina ovata subsp. sediminis</name>
    <dbReference type="NCBI Taxonomy" id="885957"/>
    <lineage>
        <taxon>Bacteria</taxon>
        <taxon>Pseudomonadati</taxon>
        <taxon>Thermodesulfobacteriota</taxon>
        <taxon>Desulfobacteria</taxon>
        <taxon>Desulfobacterales</taxon>
        <taxon>Desulfosarcinaceae</taxon>
        <taxon>Desulfosarcina</taxon>
    </lineage>
</organism>
<proteinExistence type="predicted"/>
<evidence type="ECO:0000313" key="1">
    <source>
        <dbReference type="EMBL" id="BBO85427.1"/>
    </source>
</evidence>